<feature type="domain" description="FtsX extracellular" evidence="13">
    <location>
        <begin position="59"/>
        <end position="155"/>
    </location>
</feature>
<dbReference type="GO" id="GO:0051301">
    <property type="term" value="P:cell division"/>
    <property type="evidence" value="ECO:0007669"/>
    <property type="project" value="UniProtKB-KW"/>
</dbReference>
<evidence type="ECO:0000256" key="2">
    <source>
        <dbReference type="ARBA" id="ARBA00007379"/>
    </source>
</evidence>
<dbReference type="InterPro" id="IPR040690">
    <property type="entry name" value="FtsX_ECD"/>
</dbReference>
<evidence type="ECO:0000256" key="9">
    <source>
        <dbReference type="ARBA" id="ARBA00023306"/>
    </source>
</evidence>
<gene>
    <name evidence="14" type="ORF">H9Q78_11760</name>
</gene>
<evidence type="ECO:0000256" key="7">
    <source>
        <dbReference type="ARBA" id="ARBA00022989"/>
    </source>
</evidence>
<dbReference type="GO" id="GO:0005886">
    <property type="term" value="C:plasma membrane"/>
    <property type="evidence" value="ECO:0007669"/>
    <property type="project" value="UniProtKB-SubCell"/>
</dbReference>
<dbReference type="InterPro" id="IPR004513">
    <property type="entry name" value="FtsX"/>
</dbReference>
<dbReference type="AlphaFoldDB" id="A0A7G9G2T2"/>
<comment type="subcellular location">
    <subcellularLocation>
        <location evidence="1">Cell membrane</location>
        <topology evidence="1">Multi-pass membrane protein</topology>
    </subcellularLocation>
</comment>
<evidence type="ECO:0000256" key="11">
    <source>
        <dbReference type="SAM" id="Phobius"/>
    </source>
</evidence>
<dbReference type="PROSITE" id="PS51257">
    <property type="entry name" value="PROKAR_LIPOPROTEIN"/>
    <property type="match status" value="1"/>
</dbReference>
<dbReference type="Pfam" id="PF02687">
    <property type="entry name" value="FtsX"/>
    <property type="match status" value="1"/>
</dbReference>
<feature type="transmembrane region" description="Helical" evidence="11">
    <location>
        <begin position="221"/>
        <end position="246"/>
    </location>
</feature>
<dbReference type="Pfam" id="PF18075">
    <property type="entry name" value="FtsX_ECD"/>
    <property type="match status" value="1"/>
</dbReference>
<keyword evidence="15" id="KW-1185">Reference proteome</keyword>
<feature type="transmembrane region" description="Helical" evidence="11">
    <location>
        <begin position="21"/>
        <end position="45"/>
    </location>
</feature>
<dbReference type="InterPro" id="IPR058204">
    <property type="entry name" value="FtsX_firmicutes-type"/>
</dbReference>
<evidence type="ECO:0000256" key="5">
    <source>
        <dbReference type="ARBA" id="ARBA00022618"/>
    </source>
</evidence>
<evidence type="ECO:0000313" key="15">
    <source>
        <dbReference type="Proteomes" id="UP000515823"/>
    </source>
</evidence>
<sequence>MRISTFWYCIKQGLQSIRRNKLFSLASVGTMAACVFLFCIFYSIVVNVQNMVKMVENTVGVTVFFEEGLPEEEIQSIGDMISARAEVADMKYVSAEEAWESYKTDYFADAPELAEGFAKDNPLANSASYELYLNDIEDQGSFVEYLKSINGVRKVNYSEMAATGLASVNNVVGYVSAGIILILLGVAVFLISNTIAITITARKEEIKIMRMIGATNYLIRAPFVVEGLIIGLLGAGLPLILVYYAYEYAVRFCLSRLSILSRILTLLPVGQVFQVLVPVSLGLGLGIGLFGSLFSVRKHLRA</sequence>
<keyword evidence="5 10" id="KW-0132">Cell division</keyword>
<keyword evidence="4 10" id="KW-1003">Cell membrane</keyword>
<evidence type="ECO:0000256" key="1">
    <source>
        <dbReference type="ARBA" id="ARBA00004651"/>
    </source>
</evidence>
<evidence type="ECO:0000256" key="3">
    <source>
        <dbReference type="ARBA" id="ARBA00021907"/>
    </source>
</evidence>
<evidence type="ECO:0000259" key="12">
    <source>
        <dbReference type="Pfam" id="PF02687"/>
    </source>
</evidence>
<feature type="domain" description="ABC3 transporter permease C-terminal" evidence="12">
    <location>
        <begin position="179"/>
        <end position="299"/>
    </location>
</feature>
<dbReference type="KEGG" id="qdo:H9Q78_11760"/>
<comment type="function">
    <text evidence="10">Part of the ABC transporter FtsEX involved in asymmetric cellular division facilitating the initiation of sporulation.</text>
</comment>
<protein>
    <recommendedName>
        <fullName evidence="3 10">Cell division protein FtsX</fullName>
    </recommendedName>
</protein>
<dbReference type="RefSeq" id="WP_249301919.1">
    <property type="nucleotide sequence ID" value="NZ_CP060634.1"/>
</dbReference>
<reference evidence="14 15" key="1">
    <citation type="submission" date="2020-08" db="EMBL/GenBank/DDBJ databases">
        <authorList>
            <person name="Liu C."/>
            <person name="Sun Q."/>
        </authorList>
    </citation>
    <scope>NUCLEOTIDE SEQUENCE [LARGE SCALE GENOMIC DNA]</scope>
    <source>
        <strain evidence="14 15">NSJ-38</strain>
    </source>
</reference>
<dbReference type="PANTHER" id="PTHR47755">
    <property type="entry name" value="CELL DIVISION PROTEIN FTSX"/>
    <property type="match status" value="1"/>
</dbReference>
<evidence type="ECO:0000256" key="10">
    <source>
        <dbReference type="PIRNR" id="PIRNR003097"/>
    </source>
</evidence>
<comment type="similarity">
    <text evidence="2 10">Belongs to the ABC-4 integral membrane protein family. FtsX subfamily.</text>
</comment>
<accession>A0A7G9G2T2</accession>
<evidence type="ECO:0000256" key="6">
    <source>
        <dbReference type="ARBA" id="ARBA00022692"/>
    </source>
</evidence>
<organism evidence="14 15">
    <name type="scientific">Qiania dongpingensis</name>
    <dbReference type="NCBI Taxonomy" id="2763669"/>
    <lineage>
        <taxon>Bacteria</taxon>
        <taxon>Bacillati</taxon>
        <taxon>Bacillota</taxon>
        <taxon>Clostridia</taxon>
        <taxon>Lachnospirales</taxon>
        <taxon>Lachnospiraceae</taxon>
        <taxon>Qiania</taxon>
    </lineage>
</organism>
<evidence type="ECO:0000313" key="14">
    <source>
        <dbReference type="EMBL" id="QNM05114.1"/>
    </source>
</evidence>
<keyword evidence="8 10" id="KW-0472">Membrane</keyword>
<keyword evidence="9 10" id="KW-0131">Cell cycle</keyword>
<feature type="transmembrane region" description="Helical" evidence="11">
    <location>
        <begin position="174"/>
        <end position="200"/>
    </location>
</feature>
<proteinExistence type="inferred from homology"/>
<keyword evidence="6 11" id="KW-0812">Transmembrane</keyword>
<name>A0A7G9G2T2_9FIRM</name>
<evidence type="ECO:0000256" key="4">
    <source>
        <dbReference type="ARBA" id="ARBA00022475"/>
    </source>
</evidence>
<dbReference type="EMBL" id="CP060634">
    <property type="protein sequence ID" value="QNM05114.1"/>
    <property type="molecule type" value="Genomic_DNA"/>
</dbReference>
<feature type="transmembrane region" description="Helical" evidence="11">
    <location>
        <begin position="275"/>
        <end position="296"/>
    </location>
</feature>
<dbReference type="InterPro" id="IPR003838">
    <property type="entry name" value="ABC3_permease_C"/>
</dbReference>
<evidence type="ECO:0000259" key="13">
    <source>
        <dbReference type="Pfam" id="PF18075"/>
    </source>
</evidence>
<dbReference type="PIRSF" id="PIRSF003097">
    <property type="entry name" value="FtsX"/>
    <property type="match status" value="1"/>
</dbReference>
<dbReference type="NCBIfam" id="NF038347">
    <property type="entry name" value="FtsX_Gpos"/>
    <property type="match status" value="1"/>
</dbReference>
<dbReference type="Gene3D" id="3.30.70.3040">
    <property type="match status" value="1"/>
</dbReference>
<dbReference type="Proteomes" id="UP000515823">
    <property type="component" value="Chromosome"/>
</dbReference>
<keyword evidence="7 11" id="KW-1133">Transmembrane helix</keyword>
<dbReference type="PANTHER" id="PTHR47755:SF1">
    <property type="entry name" value="CELL DIVISION PROTEIN FTSX"/>
    <property type="match status" value="1"/>
</dbReference>
<evidence type="ECO:0000256" key="8">
    <source>
        <dbReference type="ARBA" id="ARBA00023136"/>
    </source>
</evidence>